<sequence length="154" mass="15739">MAVKTVLVALVLSLSAIARPTDFANRLGIRQNLVGDLEVDGESLLGGLLGGDLLGGILKRDLLGGLHDSAEGATRHARPASDSQIHQDSTIRQRPAVRSRSSNAIDKRNSITARHGPPDSDLLGGVEGGLVGDDGLLGGLLGGDLLGGLLGTDP</sequence>
<reference evidence="3" key="1">
    <citation type="journal article" date="2020" name="Stud. Mycol.">
        <title>101 Dothideomycetes genomes: a test case for predicting lifestyles and emergence of pathogens.</title>
        <authorList>
            <person name="Haridas S."/>
            <person name="Albert R."/>
            <person name="Binder M."/>
            <person name="Bloem J."/>
            <person name="Labutti K."/>
            <person name="Salamov A."/>
            <person name="Andreopoulos B."/>
            <person name="Baker S."/>
            <person name="Barry K."/>
            <person name="Bills G."/>
            <person name="Bluhm B."/>
            <person name="Cannon C."/>
            <person name="Castanera R."/>
            <person name="Culley D."/>
            <person name="Daum C."/>
            <person name="Ezra D."/>
            <person name="Gonzalez J."/>
            <person name="Henrissat B."/>
            <person name="Kuo A."/>
            <person name="Liang C."/>
            <person name="Lipzen A."/>
            <person name="Lutzoni F."/>
            <person name="Magnuson J."/>
            <person name="Mondo S."/>
            <person name="Nolan M."/>
            <person name="Ohm R."/>
            <person name="Pangilinan J."/>
            <person name="Park H.-J."/>
            <person name="Ramirez L."/>
            <person name="Alfaro M."/>
            <person name="Sun H."/>
            <person name="Tritt A."/>
            <person name="Yoshinaga Y."/>
            <person name="Zwiers L.-H."/>
            <person name="Turgeon B."/>
            <person name="Goodwin S."/>
            <person name="Spatafora J."/>
            <person name="Crous P."/>
            <person name="Grigoriev I."/>
        </authorList>
    </citation>
    <scope>NUCLEOTIDE SEQUENCE</scope>
    <source>
        <strain evidence="3">CBS 260.36</strain>
    </source>
</reference>
<feature type="compositionally biased region" description="Polar residues" evidence="1">
    <location>
        <begin position="81"/>
        <end position="92"/>
    </location>
</feature>
<dbReference type="EMBL" id="ML996087">
    <property type="protein sequence ID" value="KAF2151636.1"/>
    <property type="molecule type" value="Genomic_DNA"/>
</dbReference>
<protein>
    <submittedName>
        <fullName evidence="3">Uncharacterized protein</fullName>
    </submittedName>
</protein>
<proteinExistence type="predicted"/>
<feature type="signal peptide" evidence="2">
    <location>
        <begin position="1"/>
        <end position="18"/>
    </location>
</feature>
<keyword evidence="2" id="KW-0732">Signal</keyword>
<keyword evidence="4" id="KW-1185">Reference proteome</keyword>
<evidence type="ECO:0000313" key="3">
    <source>
        <dbReference type="EMBL" id="KAF2151636.1"/>
    </source>
</evidence>
<gene>
    <name evidence="3" type="ORF">K461DRAFT_294540</name>
</gene>
<evidence type="ECO:0000256" key="2">
    <source>
        <dbReference type="SAM" id="SignalP"/>
    </source>
</evidence>
<organism evidence="3 4">
    <name type="scientific">Myriangium duriaei CBS 260.36</name>
    <dbReference type="NCBI Taxonomy" id="1168546"/>
    <lineage>
        <taxon>Eukaryota</taxon>
        <taxon>Fungi</taxon>
        <taxon>Dikarya</taxon>
        <taxon>Ascomycota</taxon>
        <taxon>Pezizomycotina</taxon>
        <taxon>Dothideomycetes</taxon>
        <taxon>Dothideomycetidae</taxon>
        <taxon>Myriangiales</taxon>
        <taxon>Myriangiaceae</taxon>
        <taxon>Myriangium</taxon>
    </lineage>
</organism>
<dbReference type="AlphaFoldDB" id="A0A9P4IXV3"/>
<comment type="caution">
    <text evidence="3">The sequence shown here is derived from an EMBL/GenBank/DDBJ whole genome shotgun (WGS) entry which is preliminary data.</text>
</comment>
<evidence type="ECO:0000256" key="1">
    <source>
        <dbReference type="SAM" id="MobiDB-lite"/>
    </source>
</evidence>
<dbReference type="Proteomes" id="UP000799439">
    <property type="component" value="Unassembled WGS sequence"/>
</dbReference>
<feature type="region of interest" description="Disordered" evidence="1">
    <location>
        <begin position="70"/>
        <end position="125"/>
    </location>
</feature>
<evidence type="ECO:0000313" key="4">
    <source>
        <dbReference type="Proteomes" id="UP000799439"/>
    </source>
</evidence>
<accession>A0A9P4IXV3</accession>
<name>A0A9P4IXV3_9PEZI</name>
<feature type="chain" id="PRO_5040198832" evidence="2">
    <location>
        <begin position="19"/>
        <end position="154"/>
    </location>
</feature>